<keyword evidence="2 6" id="KW-0812">Transmembrane</keyword>
<evidence type="ECO:0000256" key="1">
    <source>
        <dbReference type="ARBA" id="ARBA00004141"/>
    </source>
</evidence>
<dbReference type="InterPro" id="IPR007816">
    <property type="entry name" value="ResB-like_domain"/>
</dbReference>
<dbReference type="KEGG" id="psai:C3B54_114"/>
<accession>A0A2L2BMX2</accession>
<dbReference type="AlphaFoldDB" id="A0A2L2BMX2"/>
<dbReference type="PANTHER" id="PTHR31566">
    <property type="entry name" value="CYTOCHROME C BIOGENESIS PROTEIN CCS1, CHLOROPLASTIC"/>
    <property type="match status" value="1"/>
</dbReference>
<dbReference type="GO" id="GO:0016020">
    <property type="term" value="C:membrane"/>
    <property type="evidence" value="ECO:0007669"/>
    <property type="project" value="UniProtKB-SubCell"/>
</dbReference>
<feature type="transmembrane region" description="Helical" evidence="6">
    <location>
        <begin position="421"/>
        <end position="441"/>
    </location>
</feature>
<keyword evidence="4 6" id="KW-1133">Transmembrane helix</keyword>
<dbReference type="OrthoDB" id="3949537at2"/>
<name>A0A2L2BMX2_9MICO</name>
<evidence type="ECO:0000256" key="2">
    <source>
        <dbReference type="ARBA" id="ARBA00022692"/>
    </source>
</evidence>
<evidence type="ECO:0000256" key="4">
    <source>
        <dbReference type="ARBA" id="ARBA00022989"/>
    </source>
</evidence>
<keyword evidence="3" id="KW-0201">Cytochrome c-type biogenesis</keyword>
<dbReference type="Proteomes" id="UP000243077">
    <property type="component" value="Chromosome"/>
</dbReference>
<comment type="subcellular location">
    <subcellularLocation>
        <location evidence="1">Membrane</location>
        <topology evidence="1">Multi-pass membrane protein</topology>
    </subcellularLocation>
</comment>
<dbReference type="EMBL" id="CP026923">
    <property type="protein sequence ID" value="AVG23015.1"/>
    <property type="molecule type" value="Genomic_DNA"/>
</dbReference>
<evidence type="ECO:0000256" key="5">
    <source>
        <dbReference type="ARBA" id="ARBA00023136"/>
    </source>
</evidence>
<evidence type="ECO:0000256" key="3">
    <source>
        <dbReference type="ARBA" id="ARBA00022748"/>
    </source>
</evidence>
<evidence type="ECO:0000313" key="8">
    <source>
        <dbReference type="EMBL" id="AVG23015.1"/>
    </source>
</evidence>
<feature type="transmembrane region" description="Helical" evidence="6">
    <location>
        <begin position="151"/>
        <end position="170"/>
    </location>
</feature>
<dbReference type="GO" id="GO:0017004">
    <property type="term" value="P:cytochrome complex assembly"/>
    <property type="evidence" value="ECO:0007669"/>
    <property type="project" value="UniProtKB-KW"/>
</dbReference>
<evidence type="ECO:0000313" key="9">
    <source>
        <dbReference type="Proteomes" id="UP000243077"/>
    </source>
</evidence>
<gene>
    <name evidence="8" type="ORF">C3B54_114</name>
</gene>
<dbReference type="InterPro" id="IPR023494">
    <property type="entry name" value="Cyt_c_bgen_Ccs1/CcsB/ResB"/>
</dbReference>
<evidence type="ECO:0000256" key="6">
    <source>
        <dbReference type="SAM" id="Phobius"/>
    </source>
</evidence>
<proteinExistence type="predicted"/>
<protein>
    <submittedName>
        <fullName evidence="8">Cytochrome c biogenesis protein ResB</fullName>
    </submittedName>
</protein>
<organism evidence="8 9">
    <name type="scientific">Pontimonas salivibrio</name>
    <dbReference type="NCBI Taxonomy" id="1159327"/>
    <lineage>
        <taxon>Bacteria</taxon>
        <taxon>Bacillati</taxon>
        <taxon>Actinomycetota</taxon>
        <taxon>Actinomycetes</taxon>
        <taxon>Micrococcales</taxon>
        <taxon>Microbacteriaceae</taxon>
        <taxon>Pontimonas</taxon>
    </lineage>
</organism>
<keyword evidence="9" id="KW-1185">Reference proteome</keyword>
<dbReference type="Pfam" id="PF05140">
    <property type="entry name" value="ResB"/>
    <property type="match status" value="1"/>
</dbReference>
<sequence length="493" mass="53004">MKTALFLLLLLALGAIPGSLVPQRAADPNGVIQFQREDPELFAVLDALQLFDTYTSVWFSAIYILLFISLVGCIIPRTTHHIKALRAAPPKTPKNLSRLEGYHLVELESGVDPDATVARARQVLQKAGYRTAVYGNSVAGEKGYLRETANLVFHFALVGVLLGLALGTGFKYSGQRVIVEGTSFTNQLASYDSFTSGAFVDDESLVPYGLRLESFEAEYEFDTNAGVAQPLDFVATVDVLREGTSEQRSIRVNQPLDYEGTSVYLLGNGFAPRVTITNPEGDVVYSEPVVFLPQDSNLTSLGVVKIPDGLDEQVGMLGFFYPSAVVLDSGALSSVFPEPQQPVMTLNVFTGDLGLDEGIPRNVYSLETEDMTQIAGGDTGNPAVVLGLGQSAELPHGLGSITFESLPRFVSVDIHRDPTQLPVGISSVFIVAGLVTSLFVVRRRAWIKVVEGGDQQTVIEVAGLSRGDDPGLDAAMDALAKEFSQGAEITLKP</sequence>
<keyword evidence="5 6" id="KW-0472">Membrane</keyword>
<dbReference type="PANTHER" id="PTHR31566:SF0">
    <property type="entry name" value="CYTOCHROME C BIOGENESIS PROTEIN CCS1, CHLOROPLASTIC"/>
    <property type="match status" value="1"/>
</dbReference>
<feature type="domain" description="ResB-like" evidence="7">
    <location>
        <begin position="1"/>
        <end position="476"/>
    </location>
</feature>
<feature type="transmembrane region" description="Helical" evidence="6">
    <location>
        <begin position="57"/>
        <end position="76"/>
    </location>
</feature>
<reference evidence="8 9" key="1">
    <citation type="submission" date="2018-02" db="EMBL/GenBank/DDBJ databases">
        <title>Complete genome of the streamlined marine actinobacterium Pontimonas salivibrio CL-TW6 adapted to coastal planktonic lifestype.</title>
        <authorList>
            <person name="Cho B.C."/>
            <person name="Hardies S.C."/>
            <person name="Jang G.I."/>
            <person name="Hwang C.Y."/>
        </authorList>
    </citation>
    <scope>NUCLEOTIDE SEQUENCE [LARGE SCALE GENOMIC DNA]</scope>
    <source>
        <strain evidence="8 9">CL-TW6</strain>
    </source>
</reference>
<evidence type="ECO:0000259" key="7">
    <source>
        <dbReference type="Pfam" id="PF05140"/>
    </source>
</evidence>